<keyword evidence="2" id="KW-1185">Reference proteome</keyword>
<dbReference type="AlphaFoldDB" id="A0A7D6DWP2"/>
<protein>
    <submittedName>
        <fullName evidence="1">TetR family transcriptional regulator</fullName>
    </submittedName>
</protein>
<dbReference type="InterPro" id="IPR036271">
    <property type="entry name" value="Tet_transcr_reg_TetR-rel_C_sf"/>
</dbReference>
<name>A0A7D6DWP2_9MYCO</name>
<dbReference type="Proteomes" id="UP000510682">
    <property type="component" value="Chromosome"/>
</dbReference>
<dbReference type="KEGG" id="mgor:H0P51_23485"/>
<organism evidence="1 2">
    <name type="scientific">Mycobacterium vicinigordonae</name>
    <dbReference type="NCBI Taxonomy" id="1719132"/>
    <lineage>
        <taxon>Bacteria</taxon>
        <taxon>Bacillati</taxon>
        <taxon>Actinomycetota</taxon>
        <taxon>Actinomycetes</taxon>
        <taxon>Mycobacteriales</taxon>
        <taxon>Mycobacteriaceae</taxon>
        <taxon>Mycobacterium</taxon>
    </lineage>
</organism>
<dbReference type="SUPFAM" id="SSF46689">
    <property type="entry name" value="Homeodomain-like"/>
    <property type="match status" value="1"/>
</dbReference>
<dbReference type="SUPFAM" id="SSF48498">
    <property type="entry name" value="Tetracyclin repressor-like, C-terminal domain"/>
    <property type="match status" value="1"/>
</dbReference>
<dbReference type="RefSeq" id="WP_180915225.1">
    <property type="nucleotide sequence ID" value="NZ_CP059165.1"/>
</dbReference>
<dbReference type="Gene3D" id="1.10.357.10">
    <property type="entry name" value="Tetracycline Repressor, domain 2"/>
    <property type="match status" value="1"/>
</dbReference>
<dbReference type="InterPro" id="IPR023772">
    <property type="entry name" value="DNA-bd_HTH_TetR-type_CS"/>
</dbReference>
<evidence type="ECO:0000313" key="1">
    <source>
        <dbReference type="EMBL" id="QLL06647.1"/>
    </source>
</evidence>
<dbReference type="EMBL" id="CP059165">
    <property type="protein sequence ID" value="QLL06647.1"/>
    <property type="molecule type" value="Genomic_DNA"/>
</dbReference>
<sequence>MADIERIGLGIGLRDLTVAAVATELGVSPAALYRHVGGKFGLETLVGERILSELRLVDNPTHDVAEHLVATAEQFRGFLLANPGLSSYVQVLFPRGPAGEALIAGQISSLINRGCSAEAAMMACTTVALIVMSVAAAEENRRDRSRQVAEIERRRQEALGVYAKHGLADTEMDADAYFSYVIRSCLNGILHTTGIQSGDDTSSAATGYDSSTASTN</sequence>
<dbReference type="InterPro" id="IPR009057">
    <property type="entry name" value="Homeodomain-like_sf"/>
</dbReference>
<reference evidence="1 2" key="2">
    <citation type="submission" date="2020-07" db="EMBL/GenBank/DDBJ databases">
        <authorList>
            <person name="Yu X."/>
        </authorList>
    </citation>
    <scope>NUCLEOTIDE SEQUENCE [LARGE SCALE GENOMIC DNA]</scope>
    <source>
        <strain evidence="2">24</strain>
    </source>
</reference>
<proteinExistence type="predicted"/>
<accession>A0A7D6DWP2</accession>
<evidence type="ECO:0000313" key="2">
    <source>
        <dbReference type="Proteomes" id="UP000510682"/>
    </source>
</evidence>
<gene>
    <name evidence="1" type="ORF">H0P51_23485</name>
</gene>
<reference evidence="2" key="1">
    <citation type="submission" date="2020-07" db="EMBL/GenBank/DDBJ databases">
        <title>Description of Mycobacterium gordonae subsp. intergordonae subsp.nov. and Mycobacterium gordonae subsp. gordonae subsp. nov.</title>
        <authorList>
            <person name="Yu X."/>
        </authorList>
    </citation>
    <scope>NUCLEOTIDE SEQUENCE [LARGE SCALE GENOMIC DNA]</scope>
    <source>
        <strain evidence="2">24</strain>
    </source>
</reference>
<dbReference type="PROSITE" id="PS01081">
    <property type="entry name" value="HTH_TETR_1"/>
    <property type="match status" value="1"/>
</dbReference>
<reference evidence="2" key="3">
    <citation type="submission" date="2023-07" db="EMBL/GenBank/DDBJ databases">
        <title>Description of Mycobacterium gordonae subsp. intergordonae subsp.nov. and Mycobacterium gordonae subsp. gordonae subsp. nov.</title>
        <authorList>
            <person name="Huang H."/>
        </authorList>
    </citation>
    <scope>NUCLEOTIDE SEQUENCE [LARGE SCALE GENOMIC DNA]</scope>
    <source>
        <strain evidence="2">24</strain>
    </source>
</reference>